<dbReference type="Proteomes" id="UP000886817">
    <property type="component" value="Unassembled WGS sequence"/>
</dbReference>
<feature type="compositionally biased region" description="Polar residues" evidence="1">
    <location>
        <begin position="56"/>
        <end position="66"/>
    </location>
</feature>
<comment type="caution">
    <text evidence="3">The sequence shown here is derived from an EMBL/GenBank/DDBJ whole genome shotgun (WGS) entry which is preliminary data.</text>
</comment>
<reference evidence="3" key="2">
    <citation type="submission" date="2021-04" db="EMBL/GenBank/DDBJ databases">
        <authorList>
            <person name="Gilroy R."/>
        </authorList>
    </citation>
    <scope>NUCLEOTIDE SEQUENCE</scope>
    <source>
        <strain evidence="3">ChiSjej1B19-8411</strain>
    </source>
</reference>
<keyword evidence="2" id="KW-1133">Transmembrane helix</keyword>
<reference evidence="3" key="1">
    <citation type="journal article" date="2021" name="PeerJ">
        <title>Extensive microbial diversity within the chicken gut microbiome revealed by metagenomics and culture.</title>
        <authorList>
            <person name="Gilroy R."/>
            <person name="Ravi A."/>
            <person name="Getino M."/>
            <person name="Pursley I."/>
            <person name="Horton D.L."/>
            <person name="Alikhan N.F."/>
            <person name="Baker D."/>
            <person name="Gharbi K."/>
            <person name="Hall N."/>
            <person name="Watson M."/>
            <person name="Adriaenssens E.M."/>
            <person name="Foster-Nyarko E."/>
            <person name="Jarju S."/>
            <person name="Secka A."/>
            <person name="Antonio M."/>
            <person name="Oren A."/>
            <person name="Chaudhuri R.R."/>
            <person name="La Ragione R."/>
            <person name="Hildebrand F."/>
            <person name="Pallen M.J."/>
        </authorList>
    </citation>
    <scope>NUCLEOTIDE SEQUENCE</scope>
    <source>
        <strain evidence="3">ChiSjej1B19-8411</strain>
    </source>
</reference>
<feature type="region of interest" description="Disordered" evidence="1">
    <location>
        <begin position="53"/>
        <end position="85"/>
    </location>
</feature>
<evidence type="ECO:0000256" key="1">
    <source>
        <dbReference type="SAM" id="MobiDB-lite"/>
    </source>
</evidence>
<evidence type="ECO:0000313" key="3">
    <source>
        <dbReference type="EMBL" id="HIX59947.1"/>
    </source>
</evidence>
<feature type="transmembrane region" description="Helical" evidence="2">
    <location>
        <begin position="86"/>
        <end position="109"/>
    </location>
</feature>
<keyword evidence="2" id="KW-0472">Membrane</keyword>
<feature type="region of interest" description="Disordered" evidence="1">
    <location>
        <begin position="111"/>
        <end position="144"/>
    </location>
</feature>
<evidence type="ECO:0000313" key="4">
    <source>
        <dbReference type="Proteomes" id="UP000886817"/>
    </source>
</evidence>
<keyword evidence="2" id="KW-0812">Transmembrane</keyword>
<proteinExistence type="predicted"/>
<sequence>MRKTGRNSIIVTSAEKDGRALIAVVMKSEQTHYEDTIKLLEYGFAYLEQNEEEISSEGTGMSMQTAEQDDSSPEEEEISSDSRSAIPWPAAVLGGGAVLAGLCGAYVGVQRKRARKRRLQVRRRRAAQNRAGRENRKRRTNESL</sequence>
<dbReference type="AlphaFoldDB" id="A0A9D2B3A3"/>
<evidence type="ECO:0000256" key="2">
    <source>
        <dbReference type="SAM" id="Phobius"/>
    </source>
</evidence>
<dbReference type="EMBL" id="DXEX01000204">
    <property type="protein sequence ID" value="HIX59947.1"/>
    <property type="molecule type" value="Genomic_DNA"/>
</dbReference>
<organism evidence="3 4">
    <name type="scientific">Candidatus Blautia gallistercoris</name>
    <dbReference type="NCBI Taxonomy" id="2838490"/>
    <lineage>
        <taxon>Bacteria</taxon>
        <taxon>Bacillati</taxon>
        <taxon>Bacillota</taxon>
        <taxon>Clostridia</taxon>
        <taxon>Lachnospirales</taxon>
        <taxon>Lachnospiraceae</taxon>
        <taxon>Blautia</taxon>
    </lineage>
</organism>
<accession>A0A9D2B3A3</accession>
<feature type="compositionally biased region" description="Basic residues" evidence="1">
    <location>
        <begin position="111"/>
        <end position="127"/>
    </location>
</feature>
<dbReference type="InterPro" id="IPR012338">
    <property type="entry name" value="Beta-lactam/transpept-like"/>
</dbReference>
<protein>
    <recommendedName>
        <fullName evidence="5">Serine-type D-Ala-D-Ala carboxypeptidase</fullName>
    </recommendedName>
</protein>
<dbReference type="Gene3D" id="3.40.710.10">
    <property type="entry name" value="DD-peptidase/beta-lactamase superfamily"/>
    <property type="match status" value="1"/>
</dbReference>
<feature type="compositionally biased region" description="Basic residues" evidence="1">
    <location>
        <begin position="135"/>
        <end position="144"/>
    </location>
</feature>
<name>A0A9D2B3A3_9FIRM</name>
<evidence type="ECO:0008006" key="5">
    <source>
        <dbReference type="Google" id="ProtNLM"/>
    </source>
</evidence>
<feature type="compositionally biased region" description="Acidic residues" evidence="1">
    <location>
        <begin position="67"/>
        <end position="79"/>
    </location>
</feature>
<gene>
    <name evidence="3" type="ORF">IAA45_09575</name>
</gene>